<dbReference type="PROSITE" id="PS50206">
    <property type="entry name" value="RHODANESE_3"/>
    <property type="match status" value="1"/>
</dbReference>
<dbReference type="SMART" id="SM00450">
    <property type="entry name" value="RHOD"/>
    <property type="match status" value="1"/>
</dbReference>
<evidence type="ECO:0000259" key="1">
    <source>
        <dbReference type="PROSITE" id="PS50206"/>
    </source>
</evidence>
<reference evidence="3" key="2">
    <citation type="submission" date="2021-03" db="EMBL/GenBank/DDBJ databases">
        <authorList>
            <person name="Jaffe A."/>
        </authorList>
    </citation>
    <scope>NUCLEOTIDE SEQUENCE</scope>
    <source>
        <strain evidence="3">RIFCSPLOWO2_01_FULL_58_19</strain>
    </source>
</reference>
<dbReference type="Proteomes" id="UP000678237">
    <property type="component" value="Unassembled WGS sequence"/>
</dbReference>
<dbReference type="AlphaFoldDB" id="A0A7J4JGY1"/>
<dbReference type="CDD" id="cd00158">
    <property type="entry name" value="RHOD"/>
    <property type="match status" value="1"/>
</dbReference>
<dbReference type="Gene3D" id="3.40.250.10">
    <property type="entry name" value="Rhodanese-like domain"/>
    <property type="match status" value="1"/>
</dbReference>
<accession>A0A7J4JGY1</accession>
<proteinExistence type="predicted"/>
<comment type="caution">
    <text evidence="2">The sequence shown here is derived from an EMBL/GenBank/DDBJ whole genome shotgun (WGS) entry which is preliminary data.</text>
</comment>
<evidence type="ECO:0000313" key="3">
    <source>
        <dbReference type="EMBL" id="MBS3063486.1"/>
    </source>
</evidence>
<dbReference type="InterPro" id="IPR036873">
    <property type="entry name" value="Rhodanese-like_dom_sf"/>
</dbReference>
<reference evidence="3" key="3">
    <citation type="submission" date="2021-05" db="EMBL/GenBank/DDBJ databases">
        <title>Protein family content uncovers lineage relationships and bacterial pathway maintenance mechanisms in DPANN archaea.</title>
        <authorList>
            <person name="Castelle C.J."/>
            <person name="Meheust R."/>
            <person name="Jaffe A.L."/>
            <person name="Seitz K."/>
            <person name="Gong X."/>
            <person name="Baker B.J."/>
            <person name="Banfield J.F."/>
        </authorList>
    </citation>
    <scope>NUCLEOTIDE SEQUENCE</scope>
    <source>
        <strain evidence="3">RIFCSPLOWO2_01_FULL_58_19</strain>
    </source>
</reference>
<feature type="domain" description="Rhodanese" evidence="1">
    <location>
        <begin position="19"/>
        <end position="109"/>
    </location>
</feature>
<dbReference type="Proteomes" id="UP000564964">
    <property type="component" value="Unassembled WGS sequence"/>
</dbReference>
<evidence type="ECO:0000313" key="4">
    <source>
        <dbReference type="Proteomes" id="UP000564964"/>
    </source>
</evidence>
<dbReference type="InterPro" id="IPR001763">
    <property type="entry name" value="Rhodanese-like_dom"/>
</dbReference>
<gene>
    <name evidence="2" type="ORF">HA252_06320</name>
    <name evidence="3" type="ORF">J4203_06500</name>
</gene>
<dbReference type="PANTHER" id="PTHR44086">
    <property type="entry name" value="THIOSULFATE SULFURTRANSFERASE RDL2, MITOCHONDRIAL-RELATED"/>
    <property type="match status" value="1"/>
</dbReference>
<name>A0A7J4JGY1_9ARCH</name>
<dbReference type="Pfam" id="PF00581">
    <property type="entry name" value="Rhodanese"/>
    <property type="match status" value="1"/>
</dbReference>
<dbReference type="EMBL" id="DUGH01000149">
    <property type="protein sequence ID" value="HIH16992.1"/>
    <property type="molecule type" value="Genomic_DNA"/>
</dbReference>
<reference evidence="2" key="1">
    <citation type="journal article" date="2020" name="bioRxiv">
        <title>A rank-normalized archaeal taxonomy based on genome phylogeny resolves widespread incomplete and uneven classifications.</title>
        <authorList>
            <person name="Rinke C."/>
            <person name="Chuvochina M."/>
            <person name="Mussig A.J."/>
            <person name="Chaumeil P.-A."/>
            <person name="Waite D.W."/>
            <person name="Whitman W.B."/>
            <person name="Parks D.H."/>
            <person name="Hugenholtz P."/>
        </authorList>
    </citation>
    <scope>NUCLEOTIDE SEQUENCE</scope>
    <source>
        <strain evidence="2">UBA10219</strain>
    </source>
</reference>
<dbReference type="GO" id="GO:0004792">
    <property type="term" value="F:thiosulfate-cyanide sulfurtransferase activity"/>
    <property type="evidence" value="ECO:0007669"/>
    <property type="project" value="TreeGrafter"/>
</dbReference>
<sequence>MKPPLREIEAEELVKQLKSKKRPVVLDVRSVDEFLVDHLEGAVHVPVQELQARAGELAAFKGKAMVCVCEHGQRSSMAAAILSWMGFQGVQSLQGGLAEWREKGHKTVK</sequence>
<dbReference type="EMBL" id="JAGVWE010000005">
    <property type="protein sequence ID" value="MBS3063486.1"/>
    <property type="molecule type" value="Genomic_DNA"/>
</dbReference>
<dbReference type="PANTHER" id="PTHR44086:SF13">
    <property type="entry name" value="THIOSULFATE SULFURTRANSFERASE PSPE"/>
    <property type="match status" value="1"/>
</dbReference>
<protein>
    <submittedName>
        <fullName evidence="2">Rhodanese-like domain-containing protein</fullName>
    </submittedName>
</protein>
<dbReference type="SUPFAM" id="SSF52821">
    <property type="entry name" value="Rhodanese/Cell cycle control phosphatase"/>
    <property type="match status" value="1"/>
</dbReference>
<evidence type="ECO:0000313" key="2">
    <source>
        <dbReference type="EMBL" id="HIH16992.1"/>
    </source>
</evidence>
<organism evidence="2 4">
    <name type="scientific">Candidatus Iainarchaeum sp</name>
    <dbReference type="NCBI Taxonomy" id="3101447"/>
    <lineage>
        <taxon>Archaea</taxon>
        <taxon>Candidatus Iainarchaeota</taxon>
        <taxon>Candidatus Iainarchaeia</taxon>
        <taxon>Candidatus Iainarchaeales</taxon>
        <taxon>Candidatus Iainarchaeaceae</taxon>
        <taxon>Candidatus Iainarchaeum</taxon>
    </lineage>
</organism>